<feature type="domain" description="PAS" evidence="11">
    <location>
        <begin position="300"/>
        <end position="343"/>
    </location>
</feature>
<dbReference type="InterPro" id="IPR003661">
    <property type="entry name" value="HisK_dim/P_dom"/>
</dbReference>
<dbReference type="SUPFAM" id="SSF55785">
    <property type="entry name" value="PYP-like sensor domain (PAS domain)"/>
    <property type="match status" value="1"/>
</dbReference>
<dbReference type="eggNOG" id="COG5002">
    <property type="taxonomic scope" value="Bacteria"/>
</dbReference>
<evidence type="ECO:0000313" key="13">
    <source>
        <dbReference type="Proteomes" id="UP000019402"/>
    </source>
</evidence>
<dbReference type="AlphaFoldDB" id="W7YHN4"/>
<accession>W7YHN4</accession>
<dbReference type="GO" id="GO:0000155">
    <property type="term" value="F:phosphorelay sensor kinase activity"/>
    <property type="evidence" value="ECO:0007669"/>
    <property type="project" value="InterPro"/>
</dbReference>
<dbReference type="InterPro" id="IPR035965">
    <property type="entry name" value="PAS-like_dom_sf"/>
</dbReference>
<dbReference type="OrthoDB" id="9796457at2"/>
<keyword evidence="4" id="KW-0808">Transferase</keyword>
<dbReference type="SMART" id="SM00388">
    <property type="entry name" value="HisKA"/>
    <property type="match status" value="1"/>
</dbReference>
<dbReference type="SUPFAM" id="SSF47384">
    <property type="entry name" value="Homodimeric domain of signal transducing histidine kinase"/>
    <property type="match status" value="1"/>
</dbReference>
<dbReference type="PROSITE" id="PS50110">
    <property type="entry name" value="RESPONSE_REGULATORY"/>
    <property type="match status" value="2"/>
</dbReference>
<protein>
    <recommendedName>
        <fullName evidence="2">histidine kinase</fullName>
        <ecNumber evidence="2">2.7.13.3</ecNumber>
    </recommendedName>
</protein>
<dbReference type="STRING" id="869213.GCA_000517085_04161"/>
<evidence type="ECO:0000259" key="11">
    <source>
        <dbReference type="PROSITE" id="PS50112"/>
    </source>
</evidence>
<dbReference type="Pfam" id="PF13188">
    <property type="entry name" value="PAS_8"/>
    <property type="match status" value="1"/>
</dbReference>
<dbReference type="PANTHER" id="PTHR45339:SF1">
    <property type="entry name" value="HYBRID SIGNAL TRANSDUCTION HISTIDINE KINASE J"/>
    <property type="match status" value="1"/>
</dbReference>
<dbReference type="Gene3D" id="3.30.565.10">
    <property type="entry name" value="Histidine kinase-like ATPase, C-terminal domain"/>
    <property type="match status" value="1"/>
</dbReference>
<dbReference type="Pfam" id="PF00072">
    <property type="entry name" value="Response_reg"/>
    <property type="match status" value="1"/>
</dbReference>
<evidence type="ECO:0000256" key="1">
    <source>
        <dbReference type="ARBA" id="ARBA00000085"/>
    </source>
</evidence>
<dbReference type="SMART" id="SM00387">
    <property type="entry name" value="HATPase_c"/>
    <property type="match status" value="1"/>
</dbReference>
<keyword evidence="6" id="KW-0902">Two-component regulatory system</keyword>
<keyword evidence="8" id="KW-1133">Transmembrane helix</keyword>
<dbReference type="InterPro" id="IPR011006">
    <property type="entry name" value="CheY-like_superfamily"/>
</dbReference>
<dbReference type="SUPFAM" id="SSF55874">
    <property type="entry name" value="ATPase domain of HSP90 chaperone/DNA topoisomerase II/histidine kinase"/>
    <property type="match status" value="1"/>
</dbReference>
<dbReference type="PRINTS" id="PR00344">
    <property type="entry name" value="BCTRLSENSOR"/>
</dbReference>
<dbReference type="InterPro" id="IPR036890">
    <property type="entry name" value="HATPase_C_sf"/>
</dbReference>
<name>W7YHN4_9BACT</name>
<dbReference type="Gene3D" id="3.40.50.2300">
    <property type="match status" value="2"/>
</dbReference>
<dbReference type="Gene3D" id="3.30.450.20">
    <property type="entry name" value="PAS domain"/>
    <property type="match status" value="1"/>
</dbReference>
<feature type="domain" description="Response regulatory" evidence="10">
    <location>
        <begin position="811"/>
        <end position="925"/>
    </location>
</feature>
<comment type="catalytic activity">
    <reaction evidence="1">
        <text>ATP + protein L-histidine = ADP + protein N-phospho-L-histidine.</text>
        <dbReference type="EC" id="2.7.13.3"/>
    </reaction>
</comment>
<dbReference type="CDD" id="cd16922">
    <property type="entry name" value="HATPase_EvgS-ArcB-TorS-like"/>
    <property type="match status" value="1"/>
</dbReference>
<feature type="domain" description="Response regulatory" evidence="10">
    <location>
        <begin position="676"/>
        <end position="792"/>
    </location>
</feature>
<dbReference type="NCBIfam" id="TIGR00229">
    <property type="entry name" value="sensory_box"/>
    <property type="match status" value="1"/>
</dbReference>
<keyword evidence="3 7" id="KW-0597">Phosphoprotein</keyword>
<evidence type="ECO:0000256" key="2">
    <source>
        <dbReference type="ARBA" id="ARBA00012438"/>
    </source>
</evidence>
<dbReference type="CDD" id="cd00082">
    <property type="entry name" value="HisKA"/>
    <property type="match status" value="1"/>
</dbReference>
<reference evidence="12 13" key="1">
    <citation type="journal article" date="2014" name="Genome Announc.">
        <title>Draft Genome Sequence of Cytophaga fermentans JCM 21142T, a Facultative Anaerobe Isolated from Marine Mud.</title>
        <authorList>
            <person name="Starns D."/>
            <person name="Oshima K."/>
            <person name="Suda W."/>
            <person name="Iino T."/>
            <person name="Yuki M."/>
            <person name="Inoue J."/>
            <person name="Kitamura K."/>
            <person name="Iida T."/>
            <person name="Darby A."/>
            <person name="Hattori M."/>
            <person name="Ohkuma M."/>
        </authorList>
    </citation>
    <scope>NUCLEOTIDE SEQUENCE [LARGE SCALE GENOMIC DNA]</scope>
    <source>
        <strain evidence="12 13">JCM 21142</strain>
    </source>
</reference>
<organism evidence="12 13">
    <name type="scientific">Saccharicrinis fermentans DSM 9555 = JCM 21142</name>
    <dbReference type="NCBI Taxonomy" id="869213"/>
    <lineage>
        <taxon>Bacteria</taxon>
        <taxon>Pseudomonadati</taxon>
        <taxon>Bacteroidota</taxon>
        <taxon>Bacteroidia</taxon>
        <taxon>Marinilabiliales</taxon>
        <taxon>Marinilabiliaceae</taxon>
        <taxon>Saccharicrinis</taxon>
    </lineage>
</organism>
<keyword evidence="13" id="KW-1185">Reference proteome</keyword>
<evidence type="ECO:0000256" key="7">
    <source>
        <dbReference type="PROSITE-ProRule" id="PRU00169"/>
    </source>
</evidence>
<dbReference type="CDD" id="cd00130">
    <property type="entry name" value="PAS"/>
    <property type="match status" value="1"/>
</dbReference>
<evidence type="ECO:0000313" key="12">
    <source>
        <dbReference type="EMBL" id="GAF02059.1"/>
    </source>
</evidence>
<gene>
    <name evidence="12" type="ORF">JCM21142_1685</name>
</gene>
<dbReference type="InterPro" id="IPR036097">
    <property type="entry name" value="HisK_dim/P_sf"/>
</dbReference>
<dbReference type="Pfam" id="PF00512">
    <property type="entry name" value="HisKA"/>
    <property type="match status" value="1"/>
</dbReference>
<keyword evidence="5 12" id="KW-0418">Kinase</keyword>
<keyword evidence="8" id="KW-0472">Membrane</keyword>
<dbReference type="RefSeq" id="WP_027473444.1">
    <property type="nucleotide sequence ID" value="NZ_BAMD01000005.1"/>
</dbReference>
<evidence type="ECO:0000256" key="6">
    <source>
        <dbReference type="ARBA" id="ARBA00023012"/>
    </source>
</evidence>
<dbReference type="FunFam" id="3.30.565.10:FF:000010">
    <property type="entry name" value="Sensor histidine kinase RcsC"/>
    <property type="match status" value="1"/>
</dbReference>
<dbReference type="InterPro" id="IPR004358">
    <property type="entry name" value="Sig_transdc_His_kin-like_C"/>
</dbReference>
<dbReference type="SMART" id="SM00448">
    <property type="entry name" value="REC"/>
    <property type="match status" value="2"/>
</dbReference>
<dbReference type="PROSITE" id="PS50112">
    <property type="entry name" value="PAS"/>
    <property type="match status" value="1"/>
</dbReference>
<dbReference type="EMBL" id="BAMD01000005">
    <property type="protein sequence ID" value="GAF02059.1"/>
    <property type="molecule type" value="Genomic_DNA"/>
</dbReference>
<comment type="caution">
    <text evidence="7">Lacks conserved residue(s) required for the propagation of feature annotation.</text>
</comment>
<feature type="domain" description="Histidine kinase" evidence="9">
    <location>
        <begin position="428"/>
        <end position="657"/>
    </location>
</feature>
<dbReference type="InterPro" id="IPR005467">
    <property type="entry name" value="His_kinase_dom"/>
</dbReference>
<proteinExistence type="predicted"/>
<dbReference type="InterPro" id="IPR003594">
    <property type="entry name" value="HATPase_dom"/>
</dbReference>
<dbReference type="SUPFAM" id="SSF52172">
    <property type="entry name" value="CheY-like"/>
    <property type="match status" value="2"/>
</dbReference>
<dbReference type="Gene3D" id="1.10.287.130">
    <property type="match status" value="1"/>
</dbReference>
<evidence type="ECO:0000259" key="10">
    <source>
        <dbReference type="PROSITE" id="PS50110"/>
    </source>
</evidence>
<dbReference type="EC" id="2.7.13.3" evidence="2"/>
<dbReference type="Proteomes" id="UP000019402">
    <property type="component" value="Unassembled WGS sequence"/>
</dbReference>
<dbReference type="Pfam" id="PF02518">
    <property type="entry name" value="HATPase_c"/>
    <property type="match status" value="1"/>
</dbReference>
<dbReference type="InterPro" id="IPR000014">
    <property type="entry name" value="PAS"/>
</dbReference>
<evidence type="ECO:0000256" key="3">
    <source>
        <dbReference type="ARBA" id="ARBA00022553"/>
    </source>
</evidence>
<dbReference type="PANTHER" id="PTHR45339">
    <property type="entry name" value="HYBRID SIGNAL TRANSDUCTION HISTIDINE KINASE J"/>
    <property type="match status" value="1"/>
</dbReference>
<dbReference type="SMART" id="SM00091">
    <property type="entry name" value="PAS"/>
    <property type="match status" value="1"/>
</dbReference>
<dbReference type="FunFam" id="1.10.287.130:FF:000001">
    <property type="entry name" value="Two-component sensor histidine kinase"/>
    <property type="match status" value="1"/>
</dbReference>
<evidence type="ECO:0000259" key="9">
    <source>
        <dbReference type="PROSITE" id="PS50109"/>
    </source>
</evidence>
<sequence length="927" mass="105441">MKRTLIFVIGSIVFLVVSNIYYYNDTYNWQIDTHKKVLEKDLSTCSEILSDYFSEVETSIMLMLNEEELGGLFNIKLQNQEVQKRIELLYNRYSSVLNKLEVYDNKGHFYALSNDPNQNLITTYGKNSRIEEFKPRLVLNKKNIIYTQPLASDSHIFGYAIFTINLHDFYDNLFRNFHIENHEFQWLINSNKEIIYSSFPDLQLVKPKLFPLQSKATPYIHMLKSNGRTFKVMSLAQNVPLSKNNLTLVFSMPIKAITSSIARNSFFVASISFAVILLIALAFYIHLSKNKEAILRSSQSKGALNKILHYLPLGVILTDSENKIKFVNKAALQIFGHENEDVLIEQTASDQVLFERKKMIRKDAVSQTSNRYIFNAGNENEQVIVSEKNIFFNQESKNYIQFFIEISGILPAAHPESSEKAKTNFIANISHELRTPLNAIIGMTDLLLSTSKIEVAENEMLRVVKRSADTLLALINDILDFSKIEAGKLEVESIPTDLAAEIQETVNAFTPIAQERNITLTTHLEEALPHDFMCDPLRFRQILNNLIGNAIKFTPEGEVRLSVSRSTTLNGNPALTFCISDTGIGIQKDKLVTIFTPFAQEDDSTTRKFGGTGLGTSISKNLVSLMGGEIWANSPSSISKNPHYPGTEFCFNLPFITKHINKGLDFSYIFSWAQITTLIVSDETLQVQNIIQNLLALGINHKIMAPSQETILFLKNKPSIQLLVIDQRPDFNGLDFLQQIYNNNLHNNFLILLQSSDFQTMNTQLGKRLGADAYLRKPVRLSNLRQLILRHFPNIKSQNSLTGKVVPDHIKILVAEDNPFNQRVAQNLFRKIGYEIDMVSNGKEAVEKAKNNSYNIVFMDLMMPELDGFDASKELKCRDESCPIIAMTANNDPQQRELAFKAGMDDFIVKPAQKEEITRMLIKWCSY</sequence>
<keyword evidence="8" id="KW-0812">Transmembrane</keyword>
<evidence type="ECO:0000256" key="5">
    <source>
        <dbReference type="ARBA" id="ARBA00022777"/>
    </source>
</evidence>
<feature type="modified residue" description="4-aspartylphosphate" evidence="7">
    <location>
        <position position="860"/>
    </location>
</feature>
<evidence type="ECO:0000256" key="4">
    <source>
        <dbReference type="ARBA" id="ARBA00022679"/>
    </source>
</evidence>
<feature type="transmembrane region" description="Helical" evidence="8">
    <location>
        <begin position="266"/>
        <end position="287"/>
    </location>
</feature>
<dbReference type="InterPro" id="IPR001789">
    <property type="entry name" value="Sig_transdc_resp-reg_receiver"/>
</dbReference>
<dbReference type="CDD" id="cd17546">
    <property type="entry name" value="REC_hyHK_CKI1_RcsC-like"/>
    <property type="match status" value="1"/>
</dbReference>
<evidence type="ECO:0000256" key="8">
    <source>
        <dbReference type="SAM" id="Phobius"/>
    </source>
</evidence>
<dbReference type="PROSITE" id="PS50109">
    <property type="entry name" value="HIS_KIN"/>
    <property type="match status" value="1"/>
</dbReference>
<feature type="transmembrane region" description="Helical" evidence="8">
    <location>
        <begin position="5"/>
        <end position="23"/>
    </location>
</feature>
<comment type="caution">
    <text evidence="12">The sequence shown here is derived from an EMBL/GenBank/DDBJ whole genome shotgun (WGS) entry which is preliminary data.</text>
</comment>